<dbReference type="CDD" id="cd02440">
    <property type="entry name" value="AdoMet_MTases"/>
    <property type="match status" value="1"/>
</dbReference>
<dbReference type="AlphaFoldDB" id="A0A9X4MY75"/>
<protein>
    <recommendedName>
        <fullName evidence="7">Protein-L-isoaspartate O-methyltransferase</fullName>
        <ecNumber evidence="7">2.1.1.77</ecNumber>
    </recommendedName>
    <alternativeName>
        <fullName evidence="7">L-isoaspartyl protein carboxyl methyltransferase</fullName>
    </alternativeName>
    <alternativeName>
        <fullName evidence="7">Protein L-isoaspartyl methyltransferase</fullName>
    </alternativeName>
    <alternativeName>
        <fullName evidence="7">Protein-beta-aspartate methyltransferase</fullName>
        <shortName evidence="7">PIMT</shortName>
    </alternativeName>
</protein>
<keyword evidence="9" id="KW-1185">Reference proteome</keyword>
<dbReference type="EC" id="2.1.1.77" evidence="7"/>
<feature type="active site" evidence="7">
    <location>
        <position position="63"/>
    </location>
</feature>
<dbReference type="PANTHER" id="PTHR11579">
    <property type="entry name" value="PROTEIN-L-ISOASPARTATE O-METHYLTRANSFERASE"/>
    <property type="match status" value="1"/>
</dbReference>
<dbReference type="GO" id="GO:0032259">
    <property type="term" value="P:methylation"/>
    <property type="evidence" value="ECO:0007669"/>
    <property type="project" value="UniProtKB-KW"/>
</dbReference>
<dbReference type="EMBL" id="JANCMU010000004">
    <property type="protein sequence ID" value="MDG4946293.1"/>
    <property type="molecule type" value="Genomic_DNA"/>
</dbReference>
<evidence type="ECO:0000256" key="1">
    <source>
        <dbReference type="ARBA" id="ARBA00004496"/>
    </source>
</evidence>
<keyword evidence="5 7" id="KW-0808">Transferase</keyword>
<dbReference type="NCBIfam" id="NF001453">
    <property type="entry name" value="PRK00312.1"/>
    <property type="match status" value="1"/>
</dbReference>
<evidence type="ECO:0000256" key="3">
    <source>
        <dbReference type="ARBA" id="ARBA00022490"/>
    </source>
</evidence>
<sequence length="214" mass="24256">MDSFKHRGNRRRLIDLLRSKGISDENVLTAMNKVPRHLFLTSAFEDHAYEDKAFPIAADQTISHPYTVAFQSSLLDISPGDKVLEVGTGSGYQTAVLVAMQADVYTIERQKSLVDFSRRMLRKINLEPRYQTYGDGYKGLPSFAPFDKIIVTAGSPILPSILLQQLKIGGIGVVPIGETNQKMFTFLRVDERRYEQMEFGDYQFVPMLEDKDIL</sequence>
<keyword evidence="6 7" id="KW-0949">S-adenosyl-L-methionine</keyword>
<evidence type="ECO:0000313" key="8">
    <source>
        <dbReference type="EMBL" id="MDG4946293.1"/>
    </source>
</evidence>
<dbReference type="InterPro" id="IPR029063">
    <property type="entry name" value="SAM-dependent_MTases_sf"/>
</dbReference>
<dbReference type="Proteomes" id="UP001152599">
    <property type="component" value="Unassembled WGS sequence"/>
</dbReference>
<gene>
    <name evidence="7" type="primary">pcm</name>
    <name evidence="8" type="ORF">NMK71_07695</name>
</gene>
<dbReference type="Pfam" id="PF01135">
    <property type="entry name" value="PCMT"/>
    <property type="match status" value="1"/>
</dbReference>
<dbReference type="RefSeq" id="WP_304420731.1">
    <property type="nucleotide sequence ID" value="NZ_JANCMU010000004.1"/>
</dbReference>
<dbReference type="PROSITE" id="PS01279">
    <property type="entry name" value="PCMT"/>
    <property type="match status" value="1"/>
</dbReference>
<dbReference type="FunFam" id="3.40.50.150:FF:000010">
    <property type="entry name" value="Protein-L-isoaspartate O-methyltransferase"/>
    <property type="match status" value="1"/>
</dbReference>
<evidence type="ECO:0000256" key="6">
    <source>
        <dbReference type="ARBA" id="ARBA00022691"/>
    </source>
</evidence>
<keyword evidence="4 7" id="KW-0489">Methyltransferase</keyword>
<comment type="caution">
    <text evidence="8">The sequence shown here is derived from an EMBL/GenBank/DDBJ whole genome shotgun (WGS) entry which is preliminary data.</text>
</comment>
<dbReference type="GO" id="GO:0030091">
    <property type="term" value="P:protein repair"/>
    <property type="evidence" value="ECO:0007669"/>
    <property type="project" value="UniProtKB-UniRule"/>
</dbReference>
<dbReference type="Gene3D" id="3.40.50.150">
    <property type="entry name" value="Vaccinia Virus protein VP39"/>
    <property type="match status" value="1"/>
</dbReference>
<keyword evidence="3 7" id="KW-0963">Cytoplasm</keyword>
<comment type="similarity">
    <text evidence="2 7">Belongs to the methyltransferase superfamily. L-isoaspartyl/D-aspartyl protein methyltransferase family.</text>
</comment>
<organism evidence="8 9">
    <name type="scientific">Profundicola chukchiensis</name>
    <dbReference type="NCBI Taxonomy" id="2961959"/>
    <lineage>
        <taxon>Bacteria</taxon>
        <taxon>Pseudomonadati</taxon>
        <taxon>Bacteroidota</taxon>
        <taxon>Flavobacteriia</taxon>
        <taxon>Flavobacteriales</taxon>
        <taxon>Weeksellaceae</taxon>
        <taxon>Profundicola</taxon>
    </lineage>
</organism>
<comment type="subcellular location">
    <subcellularLocation>
        <location evidence="1 7">Cytoplasm</location>
    </subcellularLocation>
</comment>
<name>A0A9X4MY75_9FLAO</name>
<dbReference type="HAMAP" id="MF_00090">
    <property type="entry name" value="PIMT"/>
    <property type="match status" value="1"/>
</dbReference>
<dbReference type="PANTHER" id="PTHR11579:SF0">
    <property type="entry name" value="PROTEIN-L-ISOASPARTATE(D-ASPARTATE) O-METHYLTRANSFERASE"/>
    <property type="match status" value="1"/>
</dbReference>
<evidence type="ECO:0000256" key="2">
    <source>
        <dbReference type="ARBA" id="ARBA00005369"/>
    </source>
</evidence>
<comment type="catalytic activity">
    <reaction evidence="7">
        <text>[protein]-L-isoaspartate + S-adenosyl-L-methionine = [protein]-L-isoaspartate alpha-methyl ester + S-adenosyl-L-homocysteine</text>
        <dbReference type="Rhea" id="RHEA:12705"/>
        <dbReference type="Rhea" id="RHEA-COMP:12143"/>
        <dbReference type="Rhea" id="RHEA-COMP:12144"/>
        <dbReference type="ChEBI" id="CHEBI:57856"/>
        <dbReference type="ChEBI" id="CHEBI:59789"/>
        <dbReference type="ChEBI" id="CHEBI:90596"/>
        <dbReference type="ChEBI" id="CHEBI:90598"/>
        <dbReference type="EC" id="2.1.1.77"/>
    </reaction>
</comment>
<evidence type="ECO:0000256" key="4">
    <source>
        <dbReference type="ARBA" id="ARBA00022603"/>
    </source>
</evidence>
<dbReference type="GO" id="GO:0004719">
    <property type="term" value="F:protein-L-isoaspartate (D-aspartate) O-methyltransferase activity"/>
    <property type="evidence" value="ECO:0007669"/>
    <property type="project" value="UniProtKB-UniRule"/>
</dbReference>
<evidence type="ECO:0000256" key="7">
    <source>
        <dbReference type="HAMAP-Rule" id="MF_00090"/>
    </source>
</evidence>
<evidence type="ECO:0000256" key="5">
    <source>
        <dbReference type="ARBA" id="ARBA00022679"/>
    </source>
</evidence>
<reference evidence="8" key="1">
    <citation type="submission" date="2022-07" db="EMBL/GenBank/DDBJ databases">
        <title>Description and genome-wide analysis of Profundicola chukchiensis gen. nov., sp. nov., marine bacteria isolated from bottom sediments of the Chukchi Sea.</title>
        <authorList>
            <person name="Romanenko L."/>
            <person name="Otstavnykh N."/>
            <person name="Kurilenko V."/>
            <person name="Eremeev V."/>
            <person name="Velansky P."/>
            <person name="Mikhailov V."/>
            <person name="Isaeva M."/>
        </authorList>
    </citation>
    <scope>NUCLEOTIDE SEQUENCE</scope>
    <source>
        <strain evidence="8">KMM 9713</strain>
    </source>
</reference>
<dbReference type="NCBIfam" id="TIGR00080">
    <property type="entry name" value="pimt"/>
    <property type="match status" value="1"/>
</dbReference>
<evidence type="ECO:0000313" key="9">
    <source>
        <dbReference type="Proteomes" id="UP001152599"/>
    </source>
</evidence>
<dbReference type="SUPFAM" id="SSF53335">
    <property type="entry name" value="S-adenosyl-L-methionine-dependent methyltransferases"/>
    <property type="match status" value="1"/>
</dbReference>
<proteinExistence type="inferred from homology"/>
<comment type="function">
    <text evidence="7">Catalyzes the methyl esterification of L-isoaspartyl residues in peptides and proteins that result from spontaneous decomposition of normal L-aspartyl and L-asparaginyl residues. It plays a role in the repair and/or degradation of damaged proteins.</text>
</comment>
<dbReference type="GO" id="GO:0005737">
    <property type="term" value="C:cytoplasm"/>
    <property type="evidence" value="ECO:0007669"/>
    <property type="project" value="UniProtKB-SubCell"/>
</dbReference>
<dbReference type="InterPro" id="IPR000682">
    <property type="entry name" value="PCMT"/>
</dbReference>
<accession>A0A9X4MY75</accession>